<evidence type="ECO:0000313" key="1">
    <source>
        <dbReference type="EMBL" id="KAH6926478.1"/>
    </source>
</evidence>
<sequence>MPKPFKVARFPEEQDSLAIVPSSWVTADGQVCLWPPTVKEAHRLSLPRKKPSPTRERLGQVPNCGDGKVQLGRTCSPATAVCYAVDFWTQLRSNFRLARSACYELIKQFEASEFYPSDRNHGGVPVKTPEEHILSFLWYAVNKASMREVAVLFDMAESTQFADD</sequence>
<accession>A0ACB7RYJ6</accession>
<comment type="caution">
    <text evidence="1">The sequence shown here is derived from an EMBL/GenBank/DDBJ whole genome shotgun (WGS) entry which is preliminary data.</text>
</comment>
<evidence type="ECO:0000313" key="2">
    <source>
        <dbReference type="Proteomes" id="UP000821845"/>
    </source>
</evidence>
<name>A0ACB7RYJ6_HYAAI</name>
<keyword evidence="2" id="KW-1185">Reference proteome</keyword>
<reference evidence="1" key="1">
    <citation type="submission" date="2020-05" db="EMBL/GenBank/DDBJ databases">
        <title>Large-scale comparative analyses of tick genomes elucidate their genetic diversity and vector capacities.</title>
        <authorList>
            <person name="Jia N."/>
            <person name="Wang J."/>
            <person name="Shi W."/>
            <person name="Du L."/>
            <person name="Sun Y."/>
            <person name="Zhan W."/>
            <person name="Jiang J."/>
            <person name="Wang Q."/>
            <person name="Zhang B."/>
            <person name="Ji P."/>
            <person name="Sakyi L.B."/>
            <person name="Cui X."/>
            <person name="Yuan T."/>
            <person name="Jiang B."/>
            <person name="Yang W."/>
            <person name="Lam T.T.-Y."/>
            <person name="Chang Q."/>
            <person name="Ding S."/>
            <person name="Wang X."/>
            <person name="Zhu J."/>
            <person name="Ruan X."/>
            <person name="Zhao L."/>
            <person name="Wei J."/>
            <person name="Que T."/>
            <person name="Du C."/>
            <person name="Cheng J."/>
            <person name="Dai P."/>
            <person name="Han X."/>
            <person name="Huang E."/>
            <person name="Gao Y."/>
            <person name="Liu J."/>
            <person name="Shao H."/>
            <person name="Ye R."/>
            <person name="Li L."/>
            <person name="Wei W."/>
            <person name="Wang X."/>
            <person name="Wang C."/>
            <person name="Yang T."/>
            <person name="Huo Q."/>
            <person name="Li W."/>
            <person name="Guo W."/>
            <person name="Chen H."/>
            <person name="Zhou L."/>
            <person name="Ni X."/>
            <person name="Tian J."/>
            <person name="Zhou Y."/>
            <person name="Sheng Y."/>
            <person name="Liu T."/>
            <person name="Pan Y."/>
            <person name="Xia L."/>
            <person name="Li J."/>
            <person name="Zhao F."/>
            <person name="Cao W."/>
        </authorList>
    </citation>
    <scope>NUCLEOTIDE SEQUENCE</scope>
    <source>
        <strain evidence="1">Hyas-2018</strain>
    </source>
</reference>
<organism evidence="1 2">
    <name type="scientific">Hyalomma asiaticum</name>
    <name type="common">Tick</name>
    <dbReference type="NCBI Taxonomy" id="266040"/>
    <lineage>
        <taxon>Eukaryota</taxon>
        <taxon>Metazoa</taxon>
        <taxon>Ecdysozoa</taxon>
        <taxon>Arthropoda</taxon>
        <taxon>Chelicerata</taxon>
        <taxon>Arachnida</taxon>
        <taxon>Acari</taxon>
        <taxon>Parasitiformes</taxon>
        <taxon>Ixodida</taxon>
        <taxon>Ixodoidea</taxon>
        <taxon>Ixodidae</taxon>
        <taxon>Hyalomminae</taxon>
        <taxon>Hyalomma</taxon>
    </lineage>
</organism>
<protein>
    <submittedName>
        <fullName evidence="1">Uncharacterized protein</fullName>
    </submittedName>
</protein>
<gene>
    <name evidence="1" type="ORF">HPB50_018738</name>
</gene>
<proteinExistence type="predicted"/>
<dbReference type="Proteomes" id="UP000821845">
    <property type="component" value="Chromosome 7"/>
</dbReference>
<dbReference type="EMBL" id="CM023487">
    <property type="protein sequence ID" value="KAH6926478.1"/>
    <property type="molecule type" value="Genomic_DNA"/>
</dbReference>